<dbReference type="PANTHER" id="PTHR44846:SF12">
    <property type="entry name" value="HTH-TYPE TRANSCRIPTIONAL REGULATOR TRER"/>
    <property type="match status" value="1"/>
</dbReference>
<dbReference type="Gene3D" id="1.10.10.10">
    <property type="entry name" value="Winged helix-like DNA-binding domain superfamily/Winged helix DNA-binding domain"/>
    <property type="match status" value="1"/>
</dbReference>
<evidence type="ECO:0000256" key="4">
    <source>
        <dbReference type="NCBIfam" id="TIGR02404"/>
    </source>
</evidence>
<evidence type="ECO:0000313" key="7">
    <source>
        <dbReference type="Proteomes" id="UP000051790"/>
    </source>
</evidence>
<reference evidence="6 7" key="1">
    <citation type="journal article" date="2015" name="Genome Announc.">
        <title>Expanding the biotechnology potential of lactobacilli through comparative genomics of 213 strains and associated genera.</title>
        <authorList>
            <person name="Sun Z."/>
            <person name="Harris H.M."/>
            <person name="McCann A."/>
            <person name="Guo C."/>
            <person name="Argimon S."/>
            <person name="Zhang W."/>
            <person name="Yang X."/>
            <person name="Jeffery I.B."/>
            <person name="Cooney J.C."/>
            <person name="Kagawa T.F."/>
            <person name="Liu W."/>
            <person name="Song Y."/>
            <person name="Salvetti E."/>
            <person name="Wrobel A."/>
            <person name="Rasinkangas P."/>
            <person name="Parkhill J."/>
            <person name="Rea M.C."/>
            <person name="O'Sullivan O."/>
            <person name="Ritari J."/>
            <person name="Douillard F.P."/>
            <person name="Paul Ross R."/>
            <person name="Yang R."/>
            <person name="Briner A.E."/>
            <person name="Felis G.E."/>
            <person name="de Vos W.M."/>
            <person name="Barrangou R."/>
            <person name="Klaenhammer T.R."/>
            <person name="Caufield P.W."/>
            <person name="Cui Y."/>
            <person name="Zhang H."/>
            <person name="O'Toole P.W."/>
        </authorList>
    </citation>
    <scope>NUCLEOTIDE SEQUENCE [LARGE SCALE GENOMIC DNA]</scope>
    <source>
        <strain evidence="6 7">DSM 13343</strain>
    </source>
</reference>
<name>A0A0R1PZ53_9LACO</name>
<dbReference type="AlphaFoldDB" id="A0A0R1PZ53"/>
<dbReference type="SUPFAM" id="SSF46785">
    <property type="entry name" value="Winged helix' DNA-binding domain"/>
    <property type="match status" value="1"/>
</dbReference>
<protein>
    <recommendedName>
        <fullName evidence="4">Trehalose operon repressor</fullName>
    </recommendedName>
</protein>
<dbReference type="InterPro" id="IPR028978">
    <property type="entry name" value="Chorismate_lyase_/UTRA_dom_sf"/>
</dbReference>
<dbReference type="InterPro" id="IPR036390">
    <property type="entry name" value="WH_DNA-bd_sf"/>
</dbReference>
<dbReference type="Proteomes" id="UP000051790">
    <property type="component" value="Unassembled WGS sequence"/>
</dbReference>
<dbReference type="PATRIC" id="fig|1423769.4.peg.2968"/>
<dbReference type="PROSITE" id="PS50949">
    <property type="entry name" value="HTH_GNTR"/>
    <property type="match status" value="1"/>
</dbReference>
<dbReference type="Pfam" id="PF00392">
    <property type="entry name" value="GntR"/>
    <property type="match status" value="1"/>
</dbReference>
<dbReference type="GO" id="GO:0003700">
    <property type="term" value="F:DNA-binding transcription factor activity"/>
    <property type="evidence" value="ECO:0007669"/>
    <property type="project" value="UniProtKB-UniRule"/>
</dbReference>
<sequence>MTKLDLVYQDLKQKIDTGVYATDTLLPSENALASLYGASRDTIRKALAKLRDQGFIQSQKGRGSVVINRQQYVFPVSGVISYKELSQRLNFKTTTTMIENTQMPLPIANFKAVDPHAKPCTTTRLVRLREVNGEPVIIDIDYINGDVVPAISKAVAEDSLYAYFEGQLHLTIAYAKKEITVEPATAQDQQLLHLDANASVVVVKSVTSLEDTTAFQYTESRHRADRFRFQEFARRA</sequence>
<dbReference type="CDD" id="cd07377">
    <property type="entry name" value="WHTH_GntR"/>
    <property type="match status" value="1"/>
</dbReference>
<dbReference type="SMART" id="SM00866">
    <property type="entry name" value="UTRA"/>
    <property type="match status" value="1"/>
</dbReference>
<evidence type="ECO:0000256" key="2">
    <source>
        <dbReference type="ARBA" id="ARBA00023125"/>
    </source>
</evidence>
<dbReference type="RefSeq" id="WP_056965109.1">
    <property type="nucleotide sequence ID" value="NZ_AZEU01000313.1"/>
</dbReference>
<dbReference type="InterPro" id="IPR036388">
    <property type="entry name" value="WH-like_DNA-bd_sf"/>
</dbReference>
<dbReference type="Pfam" id="PF07702">
    <property type="entry name" value="UTRA"/>
    <property type="match status" value="1"/>
</dbReference>
<dbReference type="NCBIfam" id="TIGR02404">
    <property type="entry name" value="trehalos_R_Bsub"/>
    <property type="match status" value="1"/>
</dbReference>
<dbReference type="SMART" id="SM00345">
    <property type="entry name" value="HTH_GNTR"/>
    <property type="match status" value="1"/>
</dbReference>
<comment type="caution">
    <text evidence="6">The sequence shown here is derived from an EMBL/GenBank/DDBJ whole genome shotgun (WGS) entry which is preliminary data.</text>
</comment>
<dbReference type="SUPFAM" id="SSF64288">
    <property type="entry name" value="Chorismate lyase-like"/>
    <property type="match status" value="1"/>
</dbReference>
<dbReference type="InterPro" id="IPR011663">
    <property type="entry name" value="UTRA"/>
</dbReference>
<dbReference type="PANTHER" id="PTHR44846">
    <property type="entry name" value="MANNOSYL-D-GLYCERATE TRANSPORT/METABOLISM SYSTEM REPRESSOR MNGR-RELATED"/>
    <property type="match status" value="1"/>
</dbReference>
<keyword evidence="3" id="KW-0804">Transcription</keyword>
<keyword evidence="1" id="KW-0805">Transcription regulation</keyword>
<feature type="domain" description="HTH gntR-type" evidence="5">
    <location>
        <begin position="1"/>
        <end position="69"/>
    </location>
</feature>
<accession>A0A0R1PZ53</accession>
<gene>
    <name evidence="6" type="ORF">FD01_GL002749</name>
</gene>
<dbReference type="Gene3D" id="3.40.1410.10">
    <property type="entry name" value="Chorismate lyase-like"/>
    <property type="match status" value="1"/>
</dbReference>
<dbReference type="InterPro" id="IPR050679">
    <property type="entry name" value="Bact_HTH_transcr_reg"/>
</dbReference>
<evidence type="ECO:0000259" key="5">
    <source>
        <dbReference type="PROSITE" id="PS50949"/>
    </source>
</evidence>
<keyword evidence="7" id="KW-1185">Reference proteome</keyword>
<organism evidence="6 7">
    <name type="scientific">Lacticaseibacillus manihotivorans DSM 13343 = JCM 12514</name>
    <dbReference type="NCBI Taxonomy" id="1423769"/>
    <lineage>
        <taxon>Bacteria</taxon>
        <taxon>Bacillati</taxon>
        <taxon>Bacillota</taxon>
        <taxon>Bacilli</taxon>
        <taxon>Lactobacillales</taxon>
        <taxon>Lactobacillaceae</taxon>
        <taxon>Lacticaseibacillus</taxon>
    </lineage>
</organism>
<dbReference type="InterPro" id="IPR000524">
    <property type="entry name" value="Tscrpt_reg_HTH_GntR"/>
</dbReference>
<evidence type="ECO:0000256" key="1">
    <source>
        <dbReference type="ARBA" id="ARBA00023015"/>
    </source>
</evidence>
<proteinExistence type="predicted"/>
<dbReference type="InterPro" id="IPR012770">
    <property type="entry name" value="TreR"/>
</dbReference>
<evidence type="ECO:0000256" key="3">
    <source>
        <dbReference type="ARBA" id="ARBA00023163"/>
    </source>
</evidence>
<dbReference type="GO" id="GO:0045892">
    <property type="term" value="P:negative regulation of DNA-templated transcription"/>
    <property type="evidence" value="ECO:0007669"/>
    <property type="project" value="TreeGrafter"/>
</dbReference>
<dbReference type="PRINTS" id="PR00035">
    <property type="entry name" value="HTHGNTR"/>
</dbReference>
<dbReference type="EMBL" id="AZEU01000313">
    <property type="protein sequence ID" value="KRL37792.1"/>
    <property type="molecule type" value="Genomic_DNA"/>
</dbReference>
<dbReference type="OrthoDB" id="9816541at2"/>
<evidence type="ECO:0000313" key="6">
    <source>
        <dbReference type="EMBL" id="KRL37792.1"/>
    </source>
</evidence>
<keyword evidence="2" id="KW-0238">DNA-binding</keyword>
<dbReference type="GO" id="GO:0003677">
    <property type="term" value="F:DNA binding"/>
    <property type="evidence" value="ECO:0007669"/>
    <property type="project" value="UniProtKB-UniRule"/>
</dbReference>